<dbReference type="PANTHER" id="PTHR38789:SF1">
    <property type="entry name" value="GLUCOSE-REPRESSIBLE GENE PROTEIN-RELATED"/>
    <property type="match status" value="1"/>
</dbReference>
<sequence length="89" mass="9955">MFTEWVVVVVVVVVVVEIWMGRLQRNASSYVAEKTKAGGKESSKEINKTKDRNMPISTRVHAAVKAVGDKIEKHGHDAKASYHKEVVKH</sequence>
<proteinExistence type="predicted"/>
<dbReference type="AlphaFoldDB" id="A0A4Z1IC82"/>
<evidence type="ECO:0000256" key="1">
    <source>
        <dbReference type="SAM" id="Phobius"/>
    </source>
</evidence>
<evidence type="ECO:0000313" key="3">
    <source>
        <dbReference type="Proteomes" id="UP000297527"/>
    </source>
</evidence>
<dbReference type="PANTHER" id="PTHR38789">
    <property type="entry name" value="REPRESSIBLE PROTEIN GRG1, PUTATIVE (AFU_ORTHOLOGUE AFUA_5G14210)-RELATED"/>
    <property type="match status" value="1"/>
</dbReference>
<evidence type="ECO:0000313" key="2">
    <source>
        <dbReference type="EMBL" id="TGO57142.1"/>
    </source>
</evidence>
<organism evidence="2 3">
    <name type="scientific">Botryotinia convoluta</name>
    <dbReference type="NCBI Taxonomy" id="54673"/>
    <lineage>
        <taxon>Eukaryota</taxon>
        <taxon>Fungi</taxon>
        <taxon>Dikarya</taxon>
        <taxon>Ascomycota</taxon>
        <taxon>Pezizomycotina</taxon>
        <taxon>Leotiomycetes</taxon>
        <taxon>Helotiales</taxon>
        <taxon>Sclerotiniaceae</taxon>
        <taxon>Botryotinia</taxon>
    </lineage>
</organism>
<protein>
    <submittedName>
        <fullName evidence="2">Uncharacterized protein</fullName>
    </submittedName>
</protein>
<dbReference type="Pfam" id="PF11034">
    <property type="entry name" value="Grg1"/>
    <property type="match status" value="1"/>
</dbReference>
<keyword evidence="1" id="KW-0472">Membrane</keyword>
<keyword evidence="1" id="KW-0812">Transmembrane</keyword>
<accession>A0A4Z1IC82</accession>
<dbReference type="InterPro" id="IPR020100">
    <property type="entry name" value="Glc-repressible_Grg1"/>
</dbReference>
<gene>
    <name evidence="2" type="ORF">BCON_0069g00360</name>
</gene>
<dbReference type="EMBL" id="PQXN01000069">
    <property type="protein sequence ID" value="TGO57142.1"/>
    <property type="molecule type" value="Genomic_DNA"/>
</dbReference>
<reference evidence="2 3" key="1">
    <citation type="submission" date="2017-12" db="EMBL/GenBank/DDBJ databases">
        <title>Comparative genomics of Botrytis spp.</title>
        <authorList>
            <person name="Valero-Jimenez C.A."/>
            <person name="Tapia P."/>
            <person name="Veloso J."/>
            <person name="Silva-Moreno E."/>
            <person name="Staats M."/>
            <person name="Valdes J.H."/>
            <person name="Van Kan J.A.L."/>
        </authorList>
    </citation>
    <scope>NUCLEOTIDE SEQUENCE [LARGE SCALE GENOMIC DNA]</scope>
    <source>
        <strain evidence="2 3">MUCL11595</strain>
    </source>
</reference>
<feature type="transmembrane region" description="Helical" evidence="1">
    <location>
        <begin position="6"/>
        <end position="23"/>
    </location>
</feature>
<name>A0A4Z1IC82_9HELO</name>
<keyword evidence="3" id="KW-1185">Reference proteome</keyword>
<dbReference type="Proteomes" id="UP000297527">
    <property type="component" value="Unassembled WGS sequence"/>
</dbReference>
<dbReference type="OrthoDB" id="10039103at2759"/>
<keyword evidence="1" id="KW-1133">Transmembrane helix</keyword>
<comment type="caution">
    <text evidence="2">The sequence shown here is derived from an EMBL/GenBank/DDBJ whole genome shotgun (WGS) entry which is preliminary data.</text>
</comment>